<evidence type="ECO:0008006" key="3">
    <source>
        <dbReference type="Google" id="ProtNLM"/>
    </source>
</evidence>
<accession>A0ABQ4FUQ3</accession>
<organism evidence="1 2">
    <name type="scientific">Microbispora corallina</name>
    <dbReference type="NCBI Taxonomy" id="83302"/>
    <lineage>
        <taxon>Bacteria</taxon>
        <taxon>Bacillati</taxon>
        <taxon>Actinomycetota</taxon>
        <taxon>Actinomycetes</taxon>
        <taxon>Streptosporangiales</taxon>
        <taxon>Streptosporangiaceae</taxon>
        <taxon>Microbispora</taxon>
    </lineage>
</organism>
<dbReference type="EMBL" id="BOOC01000004">
    <property type="protein sequence ID" value="GIH38554.1"/>
    <property type="molecule type" value="Genomic_DNA"/>
</dbReference>
<name>A0ABQ4FUQ3_9ACTN</name>
<comment type="caution">
    <text evidence="1">The sequence shown here is derived from an EMBL/GenBank/DDBJ whole genome shotgun (WGS) entry which is preliminary data.</text>
</comment>
<gene>
    <name evidence="1" type="ORF">Mco01_15540</name>
</gene>
<keyword evidence="2" id="KW-1185">Reference proteome</keyword>
<evidence type="ECO:0000313" key="1">
    <source>
        <dbReference type="EMBL" id="GIH38554.1"/>
    </source>
</evidence>
<proteinExistence type="predicted"/>
<protein>
    <recommendedName>
        <fullName evidence="3">Lipoprotein</fullName>
    </recommendedName>
</protein>
<reference evidence="1 2" key="1">
    <citation type="submission" date="2021-01" db="EMBL/GenBank/DDBJ databases">
        <title>Whole genome shotgun sequence of Microbispora corallina NBRC 16416.</title>
        <authorList>
            <person name="Komaki H."/>
            <person name="Tamura T."/>
        </authorList>
    </citation>
    <scope>NUCLEOTIDE SEQUENCE [LARGE SCALE GENOMIC DNA]</scope>
    <source>
        <strain evidence="1 2">NBRC 16416</strain>
    </source>
</reference>
<sequence length="135" mass="13235">MRPIPSRAPLAAPARSLRPLAWPFAAAALVLAVLPAVASCASSGGGGADASACAGTDRSGAVHVLQGGTYPLAGGARAGINVIGDDHAATLTLLGGRPGDPATVDVKVGDEFGVAGHRFQVVQVCSDKVSLVPSS</sequence>
<dbReference type="Proteomes" id="UP000603904">
    <property type="component" value="Unassembled WGS sequence"/>
</dbReference>
<dbReference type="RefSeq" id="WP_204056188.1">
    <property type="nucleotide sequence ID" value="NZ_BAAAGP010000046.1"/>
</dbReference>
<evidence type="ECO:0000313" key="2">
    <source>
        <dbReference type="Proteomes" id="UP000603904"/>
    </source>
</evidence>